<keyword evidence="1" id="KW-0812">Transmembrane</keyword>
<feature type="transmembrane region" description="Helical" evidence="1">
    <location>
        <begin position="145"/>
        <end position="168"/>
    </location>
</feature>
<dbReference type="RefSeq" id="WP_068322242.1">
    <property type="nucleotide sequence ID" value="NZ_CP010835.1"/>
</dbReference>
<evidence type="ECO:0000313" key="2">
    <source>
        <dbReference type="EMBL" id="AMM54068.1"/>
    </source>
</evidence>
<name>A0A127B9Q9_9EURY</name>
<feature type="transmembrane region" description="Helical" evidence="1">
    <location>
        <begin position="216"/>
        <end position="241"/>
    </location>
</feature>
<keyword evidence="1" id="KW-0472">Membrane</keyword>
<protein>
    <recommendedName>
        <fullName evidence="4">DUF4013 domain-containing protein</fullName>
    </recommendedName>
</protein>
<dbReference type="Proteomes" id="UP000070587">
    <property type="component" value="Chromosome"/>
</dbReference>
<dbReference type="OrthoDB" id="100715at2157"/>
<feature type="transmembrane region" description="Helical" evidence="1">
    <location>
        <begin position="119"/>
        <end position="139"/>
    </location>
</feature>
<gene>
    <name evidence="2" type="ORF">TQ32_05965</name>
</gene>
<reference evidence="3" key="1">
    <citation type="submission" date="2015-02" db="EMBL/GenBank/DDBJ databases">
        <title>Pyrococcus kukulkanii sp. nov., a novel hyperthermophilic archaeon isolated from a deep-sea hydrothermal vent at the Guaymas Basin.</title>
        <authorList>
            <person name="Oger P.M."/>
            <person name="Callac N."/>
            <person name="Jebbar M."/>
            <person name="Godfroy A."/>
        </authorList>
    </citation>
    <scope>NUCLEOTIDE SEQUENCE [LARGE SCALE GENOMIC DNA]</scope>
    <source>
        <strain evidence="3">NCB100</strain>
    </source>
</reference>
<keyword evidence="1" id="KW-1133">Transmembrane helix</keyword>
<evidence type="ECO:0000256" key="1">
    <source>
        <dbReference type="SAM" id="Phobius"/>
    </source>
</evidence>
<dbReference type="STRING" id="1609559.TQ32_05965"/>
<dbReference type="PATRIC" id="fig|1609559.3.peg.1248"/>
<feature type="transmembrane region" description="Helical" evidence="1">
    <location>
        <begin position="20"/>
        <end position="40"/>
    </location>
</feature>
<dbReference type="AlphaFoldDB" id="A0A127B9Q9"/>
<organism evidence="2 3">
    <name type="scientific">Pyrococcus kukulkanii</name>
    <dbReference type="NCBI Taxonomy" id="1609559"/>
    <lineage>
        <taxon>Archaea</taxon>
        <taxon>Methanobacteriati</taxon>
        <taxon>Methanobacteriota</taxon>
        <taxon>Thermococci</taxon>
        <taxon>Thermococcales</taxon>
        <taxon>Thermococcaceae</taxon>
        <taxon>Pyrococcus</taxon>
    </lineage>
</organism>
<evidence type="ECO:0000313" key="3">
    <source>
        <dbReference type="Proteomes" id="UP000070587"/>
    </source>
</evidence>
<accession>A0A127B9Q9</accession>
<dbReference type="EMBL" id="CP010835">
    <property type="protein sequence ID" value="AMM54068.1"/>
    <property type="molecule type" value="Genomic_DNA"/>
</dbReference>
<dbReference type="KEGG" id="pyc:TQ32_05965"/>
<proteinExistence type="predicted"/>
<evidence type="ECO:0008006" key="4">
    <source>
        <dbReference type="Google" id="ProtNLM"/>
    </source>
</evidence>
<reference evidence="2 3" key="2">
    <citation type="journal article" date="2016" name="Int. J. Syst. Evol. Microbiol.">
        <title>Pyrococcus kukulkanii sp. nov., a hyperthermophilic, piezophilic archaeon isolated from a deep-sea hydrothermal vent.</title>
        <authorList>
            <person name="Callac N."/>
            <person name="Oger P."/>
            <person name="Lesongeur F."/>
            <person name="Rattray J.E."/>
            <person name="Vannier P."/>
            <person name="Michoud G."/>
            <person name="Beauverger M."/>
            <person name="Gayet N."/>
            <person name="Rouxel O."/>
            <person name="Jebbar M."/>
            <person name="Godfroy A."/>
        </authorList>
    </citation>
    <scope>NUCLEOTIDE SEQUENCE [LARGE SCALE GENOMIC DNA]</scope>
    <source>
        <strain evidence="2 3">NCB100</strain>
    </source>
</reference>
<feature type="transmembrane region" description="Helical" evidence="1">
    <location>
        <begin position="76"/>
        <end position="98"/>
    </location>
</feature>
<dbReference type="GeneID" id="28491361"/>
<sequence>MVEFLRLLNEGWEYTLRNPGIMVIPVIASIISLDSVVRVVNFHGNYVGIRITLPEALPTLWSFVSPPGGGLSTPLSLLFGLLVAVISAYLSAGFLGSINGNEFSWDGFLNTANKYFLEFLKFGLLLFLVSLGVGTLVFLGPPGLIFAFAVVIGIGYFLYATPYLIILQGVKAEEAIGKSLNLALSGGEYLEYAVKYGGLTLLLSIPMTLITVNLKVVGLLLGLLIVAPLAVMLSRATLVFFKDLSPQG</sequence>